<organism evidence="1 2">
    <name type="scientific">Pseudomonas coronafaciens pv. coronafaciens</name>
    <dbReference type="NCBI Taxonomy" id="235275"/>
    <lineage>
        <taxon>Bacteria</taxon>
        <taxon>Pseudomonadati</taxon>
        <taxon>Pseudomonadota</taxon>
        <taxon>Gammaproteobacteria</taxon>
        <taxon>Pseudomonadales</taxon>
        <taxon>Pseudomonadaceae</taxon>
        <taxon>Pseudomonas</taxon>
        <taxon>Pseudomonas coronafaciens</taxon>
    </lineage>
</organism>
<dbReference type="Proteomes" id="UP000423413">
    <property type="component" value="Chromosome"/>
</dbReference>
<evidence type="ECO:0000313" key="1">
    <source>
        <dbReference type="EMBL" id="QGT82814.1"/>
    </source>
</evidence>
<accession>A0AAE6UMA4</accession>
<dbReference type="AlphaFoldDB" id="A0AAE6UMA4"/>
<dbReference type="EMBL" id="CP046441">
    <property type="protein sequence ID" value="QGT82814.1"/>
    <property type="molecule type" value="Genomic_DNA"/>
</dbReference>
<name>A0AAE6UMA4_9PSED</name>
<evidence type="ECO:0000313" key="2">
    <source>
        <dbReference type="Proteomes" id="UP000423413"/>
    </source>
</evidence>
<protein>
    <submittedName>
        <fullName evidence="1">Uncharacterized protein</fullName>
    </submittedName>
</protein>
<sequence>MNQSLPYMVIDDNFDLNYGLVALVLYKLGLSPKNNAVLDFERLQIFLYLTKYPSKINRMLQLAGKKYAAINSRYIYTIESLSTNVDVLFDRAKLKHLLRHLAVRGMLACDKTSDPKSVKYSLTPEGVRFAEELLKRSDGEVHAPVDFLASPPNSDNYFSAVLDVIESLAPLQSQSLSKLNAHLNSIFKGDFN</sequence>
<gene>
    <name evidence="1" type="ORF">GMO17_17400</name>
</gene>
<dbReference type="Pfam" id="PF20290">
    <property type="entry name" value="MC4"/>
    <property type="match status" value="1"/>
</dbReference>
<dbReference type="InterPro" id="IPR046902">
    <property type="entry name" value="ABC-3C_MC4"/>
</dbReference>
<reference evidence="1 2" key="1">
    <citation type="submission" date="2019-11" db="EMBL/GenBank/DDBJ databases">
        <title>Complete genome sequence of Pseudomonas syringae pv. coronafaciens isolate B19001 originated in imported oat cereal.</title>
        <authorList>
            <person name="Kim S.M."/>
            <person name="Lee B.C."/>
            <person name="Seo S.J."/>
            <person name="Lee J.E."/>
            <person name="Choi N.J."/>
            <person name="Park J.H."/>
        </authorList>
    </citation>
    <scope>NUCLEOTIDE SEQUENCE [LARGE SCALE GENOMIC DNA]</scope>
    <source>
        <strain evidence="1 2">B19001</strain>
    </source>
</reference>
<dbReference type="RefSeq" id="WP_191892644.1">
    <property type="nucleotide sequence ID" value="NZ_CP046441.1"/>
</dbReference>
<proteinExistence type="predicted"/>